<dbReference type="Pfam" id="PF00378">
    <property type="entry name" value="ECH_1"/>
    <property type="match status" value="1"/>
</dbReference>
<dbReference type="InterPro" id="IPR029045">
    <property type="entry name" value="ClpP/crotonase-like_dom_sf"/>
</dbReference>
<reference evidence="1 2" key="1">
    <citation type="submission" date="2012-06" db="EMBL/GenBank/DDBJ databases">
        <title>The complete chromosome of genome of Turneriella parva DSM 21527.</title>
        <authorList>
            <consortium name="US DOE Joint Genome Institute (JGI-PGF)"/>
            <person name="Lucas S."/>
            <person name="Han J."/>
            <person name="Lapidus A."/>
            <person name="Bruce D."/>
            <person name="Goodwin L."/>
            <person name="Pitluck S."/>
            <person name="Peters L."/>
            <person name="Kyrpides N."/>
            <person name="Mavromatis K."/>
            <person name="Ivanova N."/>
            <person name="Mikhailova N."/>
            <person name="Chertkov O."/>
            <person name="Detter J.C."/>
            <person name="Tapia R."/>
            <person name="Han C."/>
            <person name="Land M."/>
            <person name="Hauser L."/>
            <person name="Markowitz V."/>
            <person name="Cheng J.-F."/>
            <person name="Hugenholtz P."/>
            <person name="Woyke T."/>
            <person name="Wu D."/>
            <person name="Gronow S."/>
            <person name="Wellnitz S."/>
            <person name="Brambilla E."/>
            <person name="Klenk H.-P."/>
            <person name="Eisen J.A."/>
        </authorList>
    </citation>
    <scope>NUCLEOTIDE SEQUENCE [LARGE SCALE GENOMIC DNA]</scope>
    <source>
        <strain evidence="2">ATCC BAA-1111 / DSM 21527 / NCTC 11395 / H</strain>
    </source>
</reference>
<dbReference type="AlphaFoldDB" id="I4B4W1"/>
<dbReference type="STRING" id="869212.Turpa_1670"/>
<dbReference type="PATRIC" id="fig|869212.3.peg.1664"/>
<dbReference type="EMBL" id="CP002959">
    <property type="protein sequence ID" value="AFM12318.1"/>
    <property type="molecule type" value="Genomic_DNA"/>
</dbReference>
<dbReference type="GO" id="GO:0006635">
    <property type="term" value="P:fatty acid beta-oxidation"/>
    <property type="evidence" value="ECO:0007669"/>
    <property type="project" value="TreeGrafter"/>
</dbReference>
<dbReference type="Proteomes" id="UP000006048">
    <property type="component" value="Chromosome"/>
</dbReference>
<dbReference type="HOGENOM" id="CLU_009834_7_0_12"/>
<dbReference type="Gene3D" id="3.90.226.10">
    <property type="entry name" value="2-enoyl-CoA Hydratase, Chain A, domain 1"/>
    <property type="match status" value="1"/>
</dbReference>
<keyword evidence="2" id="KW-1185">Reference proteome</keyword>
<dbReference type="PANTHER" id="PTHR11941">
    <property type="entry name" value="ENOYL-COA HYDRATASE-RELATED"/>
    <property type="match status" value="1"/>
</dbReference>
<dbReference type="OrthoDB" id="9774843at2"/>
<dbReference type="InterPro" id="IPR001753">
    <property type="entry name" value="Enoyl-CoA_hydra/iso"/>
</dbReference>
<dbReference type="KEGG" id="tpx:Turpa_1670"/>
<sequence length="261" mass="28931">MPFAHWQFRIADRVATVTLNRPGTGNNINLDCLAELKFISEAIQADASIHAVVLRSEGKHFSVGMDVAVIQQMAGQPFEAYAEHLRAGQRCIDAFEAIQQPIVAEIRGFCIGAGVILAACADFRLSSARAVYSLPEVQRSIGVIMGLGRVTRIMGTANTKRMAMLGEKFSAAEMQQMGFLTQVAPDEKLSAEVDILLKKIMALPPKAVSLNKRIADFASAENLRQSQLFELEQQFHLNQTQDFKEAMQSFFEKRPPRYRGV</sequence>
<organism evidence="1 2">
    <name type="scientific">Turneriella parva (strain ATCC BAA-1111 / DSM 21527 / NCTC 11395 / H)</name>
    <name type="common">Leptospira parva</name>
    <dbReference type="NCBI Taxonomy" id="869212"/>
    <lineage>
        <taxon>Bacteria</taxon>
        <taxon>Pseudomonadati</taxon>
        <taxon>Spirochaetota</taxon>
        <taxon>Spirochaetia</taxon>
        <taxon>Leptospirales</taxon>
        <taxon>Leptospiraceae</taxon>
        <taxon>Turneriella</taxon>
    </lineage>
</organism>
<evidence type="ECO:0000313" key="1">
    <source>
        <dbReference type="EMBL" id="AFM12318.1"/>
    </source>
</evidence>
<dbReference type="SUPFAM" id="SSF52096">
    <property type="entry name" value="ClpP/crotonase"/>
    <property type="match status" value="1"/>
</dbReference>
<gene>
    <name evidence="1" type="ordered locus">Turpa_1670</name>
</gene>
<dbReference type="CDD" id="cd06558">
    <property type="entry name" value="crotonase-like"/>
    <property type="match status" value="1"/>
</dbReference>
<evidence type="ECO:0000313" key="2">
    <source>
        <dbReference type="Proteomes" id="UP000006048"/>
    </source>
</evidence>
<dbReference type="GO" id="GO:0003824">
    <property type="term" value="F:catalytic activity"/>
    <property type="evidence" value="ECO:0007669"/>
    <property type="project" value="UniProtKB-ARBA"/>
</dbReference>
<dbReference type="RefSeq" id="WP_014802829.1">
    <property type="nucleotide sequence ID" value="NC_018020.1"/>
</dbReference>
<name>I4B4W1_TURPD</name>
<protein>
    <submittedName>
        <fullName evidence="1">Enoyl-CoA hydratase/isomerase</fullName>
    </submittedName>
</protein>
<dbReference type="PANTHER" id="PTHR11941:SF54">
    <property type="entry name" value="ENOYL-COA HYDRATASE, MITOCHONDRIAL"/>
    <property type="match status" value="1"/>
</dbReference>
<proteinExistence type="predicted"/>
<accession>I4B4W1</accession>